<evidence type="ECO:0000256" key="4">
    <source>
        <dbReference type="ARBA" id="ARBA00022723"/>
    </source>
</evidence>
<dbReference type="InterPro" id="IPR047146">
    <property type="entry name" value="Cyt_P450_E_CYP52_fungi"/>
</dbReference>
<evidence type="ECO:0000256" key="3">
    <source>
        <dbReference type="ARBA" id="ARBA00022617"/>
    </source>
</evidence>
<keyword evidence="10" id="KW-0808">Transferase</keyword>
<keyword evidence="11" id="KW-1185">Reference proteome</keyword>
<dbReference type="InterPro" id="IPR002401">
    <property type="entry name" value="Cyt_P450_E_grp-I"/>
</dbReference>
<dbReference type="PROSITE" id="PS00086">
    <property type="entry name" value="CYTOCHROME_P450"/>
    <property type="match status" value="1"/>
</dbReference>
<dbReference type="Pfam" id="PF00067">
    <property type="entry name" value="p450"/>
    <property type="match status" value="1"/>
</dbReference>
<dbReference type="SUPFAM" id="SSF48264">
    <property type="entry name" value="Cytochrome P450"/>
    <property type="match status" value="1"/>
</dbReference>
<keyword evidence="9" id="KW-0812">Transmembrane</keyword>
<evidence type="ECO:0000256" key="6">
    <source>
        <dbReference type="ARBA" id="ARBA00023004"/>
    </source>
</evidence>
<proteinExistence type="inferred from homology"/>
<keyword evidence="6" id="KW-0408">Iron</keyword>
<dbReference type="InterPro" id="IPR001128">
    <property type="entry name" value="Cyt_P450"/>
</dbReference>
<dbReference type="InterPro" id="IPR036396">
    <property type="entry name" value="Cyt_P450_sf"/>
</dbReference>
<feature type="transmembrane region" description="Helical" evidence="9">
    <location>
        <begin position="634"/>
        <end position="658"/>
    </location>
</feature>
<feature type="non-terminal residue" evidence="10">
    <location>
        <position position="1"/>
    </location>
</feature>
<dbReference type="Gene3D" id="1.10.630.10">
    <property type="entry name" value="Cytochrome P450"/>
    <property type="match status" value="1"/>
</dbReference>
<evidence type="ECO:0000256" key="5">
    <source>
        <dbReference type="ARBA" id="ARBA00023002"/>
    </source>
</evidence>
<evidence type="ECO:0000313" key="10">
    <source>
        <dbReference type="EMBL" id="KAL0567396.1"/>
    </source>
</evidence>
<evidence type="ECO:0000256" key="7">
    <source>
        <dbReference type="ARBA" id="ARBA00023033"/>
    </source>
</evidence>
<sequence>KYKNERAAASLGAVIPPNITDDPTPGGIYTLLRSIRNFKSGYPADALEAKIGEVGYTFNFRMLFVDRIFTAEPEYIKAILATKFDEFEKGQSTRYSLDSLIGTGVFNADGEMWKFHRGITRPFFSKDRISHFEIFDRHAEVAISQMKKRLKEGFAFDFQDVVARFTLDSATEFLFGKDVGTLSGTLPYPHYSPLANAGADKLDDPREIFIRSFNGAQWQTALRTRFGAEWPLVEFWKDLTKEKMKPVHQFLEPVLTDALRRHREKGGVDGQTKGDREVKEGETVLDHLVNYTHGTSHKKRRLALNSINPIDLTILKDEILSLAVAGRDTTASLLTFTVYMLSEHPEILKRLREEILDKVGPSRRPTFDDFRDMKYLRAVLNEVLRLYPPVPFNLRQTKEAIVLPGIGGRKPFYIPPQTRMPYSVFIMHRRTDLWGPDALEFDPDRFLDQRLHKYLTPNPFIFLPFNAGPRICLGQQAQAQPPHARPPPEWKEAEGIKAREKVQLKTHLTIRIVELSDFLGVTYTFCFSLYFKLISELNQFIVYIARYTLKLIIWHIFHDAARQFQFDIKRAFNQSCGANFSLSDSPITTVSTSPLSGSPSPPPLSVAFGANNPFSTPEPSVVPTSATSIAHSPAFYISIVIGTVIIVACVSTVIAWWIRVRNRDSRRTRNLDVRVPWARSSTVSSGFFEIVHPVADHPTGTDIEKGEMEDSMVLRRGESEKLKLHLELMGDRDVGMPKRTQSYMENATSPVKRRTHPLLTVPSPPPIHQDSDARDVSPNGPLPESVAYPLPVAGKRRSLPLPPSPSYHPHSASISSLRSYPPPPTHPDIQHLHPEHRMQPQSMYQQQYPAEFGTPREALVEARFMRVFQNERRSSSLVEESCPTEDHRSAIATVVEEPIEEEPEEGQHQESWTYSIRNRVMTAFGYNQPNGSSTEEEKYTNLPFSIPARARRVSLRKAGWVQQVDQEPAGGRSSDCTCAGQREQQLRNPFDDVYAAAPVGLGITMPSEPYSGPSSSSTQLCIPRNMSYPHLHPQSASSFGPTPSEYAPSVQSYGSAAPLFVRKKNPTIRSRPVSRASSRYSIGSMTGSVMTVLTEKEEAAGRALRERWARGGRSIGRA</sequence>
<dbReference type="PANTHER" id="PTHR24287">
    <property type="entry name" value="P450, PUTATIVE (EUROFUNG)-RELATED"/>
    <property type="match status" value="1"/>
</dbReference>
<keyword evidence="9" id="KW-1133">Transmembrane helix</keyword>
<reference evidence="10 11" key="1">
    <citation type="submission" date="2024-02" db="EMBL/GenBank/DDBJ databases">
        <title>A draft genome for the cacao thread blight pathogen Marasmius crinis-equi.</title>
        <authorList>
            <person name="Cohen S.P."/>
            <person name="Baruah I.K."/>
            <person name="Amoako-Attah I."/>
            <person name="Bukari Y."/>
            <person name="Meinhardt L.W."/>
            <person name="Bailey B.A."/>
        </authorList>
    </citation>
    <scope>NUCLEOTIDE SEQUENCE [LARGE SCALE GENOMIC DNA]</scope>
    <source>
        <strain evidence="10 11">GH-76</strain>
    </source>
</reference>
<feature type="region of interest" description="Disordered" evidence="8">
    <location>
        <begin position="745"/>
        <end position="832"/>
    </location>
</feature>
<dbReference type="GO" id="GO:0016301">
    <property type="term" value="F:kinase activity"/>
    <property type="evidence" value="ECO:0007669"/>
    <property type="project" value="UniProtKB-KW"/>
</dbReference>
<comment type="similarity">
    <text evidence="2">Belongs to the cytochrome P450 family.</text>
</comment>
<dbReference type="PANTHER" id="PTHR24287:SF1">
    <property type="entry name" value="P450, PUTATIVE (EUROFUNG)-RELATED"/>
    <property type="match status" value="1"/>
</dbReference>
<keyword evidence="7" id="KW-0503">Monooxygenase</keyword>
<dbReference type="EMBL" id="JBAHYK010001595">
    <property type="protein sequence ID" value="KAL0567396.1"/>
    <property type="molecule type" value="Genomic_DNA"/>
</dbReference>
<evidence type="ECO:0000256" key="2">
    <source>
        <dbReference type="ARBA" id="ARBA00010617"/>
    </source>
</evidence>
<evidence type="ECO:0000256" key="1">
    <source>
        <dbReference type="ARBA" id="ARBA00001971"/>
    </source>
</evidence>
<keyword evidence="5 10" id="KW-0560">Oxidoreductase</keyword>
<keyword evidence="9" id="KW-0472">Membrane</keyword>
<dbReference type="InterPro" id="IPR017972">
    <property type="entry name" value="Cyt_P450_CS"/>
</dbReference>
<dbReference type="Proteomes" id="UP001465976">
    <property type="component" value="Unassembled WGS sequence"/>
</dbReference>
<feature type="compositionally biased region" description="Low complexity" evidence="8">
    <location>
        <begin position="807"/>
        <end position="817"/>
    </location>
</feature>
<keyword evidence="3" id="KW-0349">Heme</keyword>
<organism evidence="10 11">
    <name type="scientific">Marasmius crinis-equi</name>
    <dbReference type="NCBI Taxonomy" id="585013"/>
    <lineage>
        <taxon>Eukaryota</taxon>
        <taxon>Fungi</taxon>
        <taxon>Dikarya</taxon>
        <taxon>Basidiomycota</taxon>
        <taxon>Agaricomycotina</taxon>
        <taxon>Agaricomycetes</taxon>
        <taxon>Agaricomycetidae</taxon>
        <taxon>Agaricales</taxon>
        <taxon>Marasmiineae</taxon>
        <taxon>Marasmiaceae</taxon>
        <taxon>Marasmius</taxon>
    </lineage>
</organism>
<evidence type="ECO:0000256" key="9">
    <source>
        <dbReference type="SAM" id="Phobius"/>
    </source>
</evidence>
<dbReference type="PRINTS" id="PR00463">
    <property type="entry name" value="EP450I"/>
</dbReference>
<gene>
    <name evidence="10" type="primary">ALK2_5</name>
    <name evidence="10" type="ORF">V5O48_014600</name>
</gene>
<dbReference type="GO" id="GO:0016712">
    <property type="term" value="F:oxidoreductase activity, acting on paired donors, with incorporation or reduction of molecular oxygen, reduced flavin or flavoprotein as one donor, and incorporation of one atom of oxygen"/>
    <property type="evidence" value="ECO:0007669"/>
    <property type="project" value="UniProtKB-EC"/>
</dbReference>
<accession>A0ABR3EWV5</accession>
<evidence type="ECO:0000313" key="11">
    <source>
        <dbReference type="Proteomes" id="UP001465976"/>
    </source>
</evidence>
<keyword evidence="10" id="KW-0418">Kinase</keyword>
<dbReference type="PRINTS" id="PR00385">
    <property type="entry name" value="P450"/>
</dbReference>
<dbReference type="EC" id="1.14.14.1" evidence="10"/>
<evidence type="ECO:0000256" key="8">
    <source>
        <dbReference type="SAM" id="MobiDB-lite"/>
    </source>
</evidence>
<comment type="caution">
    <text evidence="10">The sequence shown here is derived from an EMBL/GenBank/DDBJ whole genome shotgun (WGS) entry which is preliminary data.</text>
</comment>
<keyword evidence="4" id="KW-0479">Metal-binding</keyword>
<protein>
    <submittedName>
        <fullName evidence="10">Protein kinase alk2</fullName>
        <ecNumber evidence="10">1.14.14.1</ecNumber>
    </submittedName>
</protein>
<name>A0ABR3EWV5_9AGAR</name>
<comment type="cofactor">
    <cofactor evidence="1">
        <name>heme</name>
        <dbReference type="ChEBI" id="CHEBI:30413"/>
    </cofactor>
</comment>